<dbReference type="SUPFAM" id="SSF48452">
    <property type="entry name" value="TPR-like"/>
    <property type="match status" value="1"/>
</dbReference>
<dbReference type="InterPro" id="IPR011990">
    <property type="entry name" value="TPR-like_helical_dom_sf"/>
</dbReference>
<evidence type="ECO:0000259" key="2">
    <source>
        <dbReference type="Pfam" id="PF09951"/>
    </source>
</evidence>
<accession>A0A9E2L6Q0</accession>
<dbReference type="Pfam" id="PF15583">
    <property type="entry name" value="Imm68"/>
    <property type="match status" value="1"/>
</dbReference>
<dbReference type="Proteomes" id="UP000823865">
    <property type="component" value="Unassembled WGS sequence"/>
</dbReference>
<dbReference type="InterPro" id="IPR018689">
    <property type="entry name" value="Imm33_dom"/>
</dbReference>
<feature type="domain" description="Immunity protein Imm33" evidence="2">
    <location>
        <begin position="188"/>
        <end position="274"/>
    </location>
</feature>
<comment type="caution">
    <text evidence="3">The sequence shown here is derived from an EMBL/GenBank/DDBJ whole genome shotgun (WGS) entry which is preliminary data.</text>
</comment>
<dbReference type="PANTHER" id="PTHR38743">
    <property type="entry name" value="SIMILAR TO GLYOXYLASE I FAMILY PROTEIN"/>
    <property type="match status" value="1"/>
</dbReference>
<reference evidence="3" key="2">
    <citation type="submission" date="2021-04" db="EMBL/GenBank/DDBJ databases">
        <authorList>
            <person name="Gilroy R."/>
        </authorList>
    </citation>
    <scope>NUCLEOTIDE SEQUENCE</scope>
    <source>
        <strain evidence="3">G3-2149</strain>
    </source>
</reference>
<feature type="repeat" description="TPR" evidence="1">
    <location>
        <begin position="359"/>
        <end position="392"/>
    </location>
</feature>
<keyword evidence="1" id="KW-0802">TPR repeat</keyword>
<evidence type="ECO:0000256" key="1">
    <source>
        <dbReference type="PROSITE-ProRule" id="PRU00339"/>
    </source>
</evidence>
<proteinExistence type="predicted"/>
<dbReference type="PANTHER" id="PTHR38743:SF2">
    <property type="entry name" value="DUF2185 DOMAIN-CONTAINING PROTEIN"/>
    <property type="match status" value="1"/>
</dbReference>
<protein>
    <submittedName>
        <fullName evidence="3">DUF2185 domain-containing protein</fullName>
    </submittedName>
</protein>
<dbReference type="EMBL" id="JAHLFU010000187">
    <property type="protein sequence ID" value="MBU3853915.1"/>
    <property type="molecule type" value="Genomic_DNA"/>
</dbReference>
<dbReference type="InterPro" id="IPR019734">
    <property type="entry name" value="TPR_rpt"/>
</dbReference>
<evidence type="ECO:0000313" key="4">
    <source>
        <dbReference type="Proteomes" id="UP000823865"/>
    </source>
</evidence>
<organism evidence="3 4">
    <name type="scientific">Candidatus Paraprevotella stercoravium</name>
    <dbReference type="NCBI Taxonomy" id="2838725"/>
    <lineage>
        <taxon>Bacteria</taxon>
        <taxon>Pseudomonadati</taxon>
        <taxon>Bacteroidota</taxon>
        <taxon>Bacteroidia</taxon>
        <taxon>Bacteroidales</taxon>
        <taxon>Prevotellaceae</taxon>
        <taxon>Paraprevotella</taxon>
    </lineage>
</organism>
<dbReference type="Pfam" id="PF09951">
    <property type="entry name" value="Imm33"/>
    <property type="match status" value="1"/>
</dbReference>
<dbReference type="Gene3D" id="1.25.40.10">
    <property type="entry name" value="Tetratricopeptide repeat domain"/>
    <property type="match status" value="2"/>
</dbReference>
<dbReference type="PROSITE" id="PS50005">
    <property type="entry name" value="TPR"/>
    <property type="match status" value="1"/>
</dbReference>
<dbReference type="InterPro" id="IPR028276">
    <property type="entry name" value="Imm68"/>
</dbReference>
<evidence type="ECO:0000313" key="3">
    <source>
        <dbReference type="EMBL" id="MBU3853915.1"/>
    </source>
</evidence>
<reference evidence="3" key="1">
    <citation type="journal article" date="2021" name="PeerJ">
        <title>Extensive microbial diversity within the chicken gut microbiome revealed by metagenomics and culture.</title>
        <authorList>
            <person name="Gilroy R."/>
            <person name="Ravi A."/>
            <person name="Getino M."/>
            <person name="Pursley I."/>
            <person name="Horton D.L."/>
            <person name="Alikhan N.F."/>
            <person name="Baker D."/>
            <person name="Gharbi K."/>
            <person name="Hall N."/>
            <person name="Watson M."/>
            <person name="Adriaenssens E.M."/>
            <person name="Foster-Nyarko E."/>
            <person name="Jarju S."/>
            <person name="Secka A."/>
            <person name="Antonio M."/>
            <person name="Oren A."/>
            <person name="Chaudhuri R.R."/>
            <person name="La Ragione R."/>
            <person name="Hildebrand F."/>
            <person name="Pallen M.J."/>
        </authorList>
    </citation>
    <scope>NUCLEOTIDE SEQUENCE</scope>
    <source>
        <strain evidence="3">G3-2149</strain>
    </source>
</reference>
<name>A0A9E2L6Q0_9BACT</name>
<sequence>MYIKKYWGNYIGGSDDSLNLVEFLADQNKEEITLSEIFAKIGLDKQNWDFHQTAGYLEFTHSNGVEMDFHFAIDVITDLAAILLECSVSGSVNLKDLDDYNTPSRRIRITATVEEHHAMNKALADFAKDPLSYDLHEMMSDDEIKEMAEQVEALRKELYEEGGKNRNFHIKAEEMKELLPDWEGADGCIATNRIMVEGNKVGYCYREEPDNGWDSGWRFTAGDESDEYMDDPNNSAIYKLNTICNDDPDIIPLLNTPAPCAFERDENGVFRQVEDWTPEQEEDSDMDILQQCQKWHENNEHHKIIEALEGIEERTPEMDSQLARAYNNEADHRTPEGRAMLKKAIALLKPHEEYFKGDYYWNFRMGYSYYYLDQEGRALRYFEKALENRPDDEDTMQLIDGCKKAISLPQFSECFRERTEDWWETFAEMEAQFRQMMDDDTDNTHGTEIVTQMEGALNLVFDDISFELGHNGEKYELILTPEGDRVKLFELVYFQKHAPKEVLEHWNILVGRKPIQNIDLKTNDGWNVSGQDVQVWIEELGENSFGLSVYCKKLLPKLKNEENKVWWLLVTLTDQLLGEIPNMRYIDNFDVLKKPKKEPSILMSKLPEKMKEMGLDLSNDAEGYLESYVSYKTTPDYDKDSDWRLDVIVGSTCCMPLINGYLDNDNVYMDDLQADGVVAGFFCYPLATLREEEGSQKIFDFRERLEQQLEENCGSEVLKLIGGATGYYYGYVDFIAWDISKALEVAKKIFEESDIPWASFHTFRREAGSVRLKQVDGLGETLQGIDYIQYTPENAEAFYQQLDQWNDQDEYVRCVQALNAVPESWRDYRFAYAMARALENYAIIGDHDEGTPIYKGDAALLRAIEVLESVQEEGKDKAEWNMRMAYGYQYLYGQEEKAIPYAQRWAELDPKDETAKDLIKELQEEIDRRASDDDGSES</sequence>
<dbReference type="AlphaFoldDB" id="A0A9E2L6Q0"/>
<gene>
    <name evidence="3" type="ORF">H9789_08915</name>
</gene>